<gene>
    <name evidence="2" type="ORF">DYB31_012566</name>
</gene>
<dbReference type="InterPro" id="IPR011989">
    <property type="entry name" value="ARM-like"/>
</dbReference>
<proteinExistence type="predicted"/>
<dbReference type="PANTHER" id="PTHR35024:SF4">
    <property type="entry name" value="POLYMER-FORMING CYTOSKELETAL PROTEIN"/>
    <property type="match status" value="1"/>
</dbReference>
<comment type="caution">
    <text evidence="2">The sequence shown here is derived from an EMBL/GenBank/DDBJ whole genome shotgun (WGS) entry which is preliminary data.</text>
</comment>
<feature type="non-terminal residue" evidence="2">
    <location>
        <position position="1"/>
    </location>
</feature>
<protein>
    <recommendedName>
        <fullName evidence="4">Polymer-forming cytoskeletal protein</fullName>
    </recommendedName>
</protein>
<organism evidence="2 3">
    <name type="scientific">Aphanomyces astaci</name>
    <name type="common">Crayfish plague agent</name>
    <dbReference type="NCBI Taxonomy" id="112090"/>
    <lineage>
        <taxon>Eukaryota</taxon>
        <taxon>Sar</taxon>
        <taxon>Stramenopiles</taxon>
        <taxon>Oomycota</taxon>
        <taxon>Saprolegniomycetes</taxon>
        <taxon>Saprolegniales</taxon>
        <taxon>Verrucalvaceae</taxon>
        <taxon>Aphanomyces</taxon>
    </lineage>
</organism>
<feature type="region of interest" description="Disordered" evidence="1">
    <location>
        <begin position="422"/>
        <end position="538"/>
    </location>
</feature>
<dbReference type="AlphaFoldDB" id="A0A397EKD1"/>
<feature type="compositionally biased region" description="Acidic residues" evidence="1">
    <location>
        <begin position="487"/>
        <end position="498"/>
    </location>
</feature>
<feature type="compositionally biased region" description="Pro residues" evidence="1">
    <location>
        <begin position="663"/>
        <end position="677"/>
    </location>
</feature>
<name>A0A397EKD1_APHAT</name>
<dbReference type="PANTHER" id="PTHR35024">
    <property type="entry name" value="HYPOTHETICAL CYTOSOLIC PROTEIN"/>
    <property type="match status" value="1"/>
</dbReference>
<evidence type="ECO:0000313" key="3">
    <source>
        <dbReference type="Proteomes" id="UP000266196"/>
    </source>
</evidence>
<sequence length="677" mass="73991">NTWQTVHQGRAIQCIGEILTGLDPVDSTLLPHLHEIYALTDDSIEYVHLLGVAMRVLCRLLDQLSTIDQVEELTLVTKLVEMVHTDRSLLPACHVIHCLSKHSTWKHVVQNAQGEAIADALMAIVADKPSNHVPQVALALQSLFEAHESRFIDRAMDTGFVRHCLTRLTSHLSLNTEEIALYCNLLRSLLGHHVQAKQLAQSVLLNPDCVLACIKYGYVAKLMGIVGTLVYKHQKNKRNNPCDSVVAHVVAVVANVSFSPDGRAEICRFGALKDVLTDLLATPSLALPTALLLRNLTFTSIAKAQFVQWKPIMASLLAFLSHENPFVSNFASTAVWSLLHNNQKAMTHVVELNWSTHVTDSTAFLTQASNESDRVLLSQTQANLERISQLIECNNSDKDDQLKPLDRLAISLNTKFVRRDSTKNELPPLPRVKFDSSSVASDHEDFIDSPSSSSPSSHSSGGIVQSKMASRQQPPPPKPKRNYQQPPDDDHDAIESDDAYAAPIQPRRGRSTRAASQSPPSSPQSSRHTAVAPLKSVEGEAETTIGAAVKMKGELSFERLLRIEGEFEGKLVSKGSLVIGQKGLLTGNIDGMKEVLVAGGRVIGNITVERLVLRDKGQIFGNVTAKSVRIDPECILMGTLNVNPHAPQRINLKGEPVVEEPKPVAPATPTTPQPPPA</sequence>
<feature type="region of interest" description="Disordered" evidence="1">
    <location>
        <begin position="653"/>
        <end position="677"/>
    </location>
</feature>
<accession>A0A397EKD1</accession>
<feature type="compositionally biased region" description="Low complexity" evidence="1">
    <location>
        <begin position="516"/>
        <end position="526"/>
    </location>
</feature>
<dbReference type="Proteomes" id="UP000266196">
    <property type="component" value="Unassembled WGS sequence"/>
</dbReference>
<dbReference type="InterPro" id="IPR016024">
    <property type="entry name" value="ARM-type_fold"/>
</dbReference>
<dbReference type="Gene3D" id="1.25.10.10">
    <property type="entry name" value="Leucine-rich Repeat Variant"/>
    <property type="match status" value="1"/>
</dbReference>
<dbReference type="VEuPathDB" id="FungiDB:H257_16980"/>
<evidence type="ECO:0000313" key="2">
    <source>
        <dbReference type="EMBL" id="RHY93971.1"/>
    </source>
</evidence>
<feature type="compositionally biased region" description="Low complexity" evidence="1">
    <location>
        <begin position="449"/>
        <end position="460"/>
    </location>
</feature>
<dbReference type="SUPFAM" id="SSF48371">
    <property type="entry name" value="ARM repeat"/>
    <property type="match status" value="1"/>
</dbReference>
<dbReference type="InterPro" id="IPR007607">
    <property type="entry name" value="BacA/B"/>
</dbReference>
<dbReference type="Pfam" id="PF04519">
    <property type="entry name" value="Bactofilin"/>
    <property type="match status" value="1"/>
</dbReference>
<dbReference type="EMBL" id="QUTE01017239">
    <property type="protein sequence ID" value="RHY93971.1"/>
    <property type="molecule type" value="Genomic_DNA"/>
</dbReference>
<evidence type="ECO:0000256" key="1">
    <source>
        <dbReference type="SAM" id="MobiDB-lite"/>
    </source>
</evidence>
<reference evidence="2 3" key="1">
    <citation type="submission" date="2018-08" db="EMBL/GenBank/DDBJ databases">
        <title>Aphanomyces genome sequencing and annotation.</title>
        <authorList>
            <person name="Minardi D."/>
            <person name="Oidtmann B."/>
            <person name="Van Der Giezen M."/>
            <person name="Studholme D.J."/>
        </authorList>
    </citation>
    <scope>NUCLEOTIDE SEQUENCE [LARGE SCALE GENOMIC DNA]</scope>
    <source>
        <strain evidence="2 3">197901</strain>
    </source>
</reference>
<evidence type="ECO:0008006" key="4">
    <source>
        <dbReference type="Google" id="ProtNLM"/>
    </source>
</evidence>